<dbReference type="InterPro" id="IPR000477">
    <property type="entry name" value="RT_dom"/>
</dbReference>
<comment type="similarity">
    <text evidence="7">Belongs to the bacterial reverse transcriptase family.</text>
</comment>
<dbReference type="GO" id="GO:0003964">
    <property type="term" value="F:RNA-directed DNA polymerase activity"/>
    <property type="evidence" value="ECO:0007669"/>
    <property type="project" value="UniProtKB-KW"/>
</dbReference>
<keyword evidence="2" id="KW-0808">Transferase</keyword>
<sequence>MEKNVIIKRASNLETKEDLLLLLNDIVKDELGKDDAFSFSMKQLMYYCNPNNVRGRYSHFSIPKKSGGCRNIAVPSRGLGNLLHYVNIMLKAIYQPSDYAMGFVEGRCVVDNAMRHVGQNYIFNTDLENFFPSIEQPRVWKRFQLSPFNFKRPIANILAGLCCIKEKNDDGSFIYVVPQGAPTSPLITNSICDVLDRRLNGLARRFNLHYSRYADDITFSSMHNVYKVGGDFRTELKRIVEDQHFRMKESKTRLQKIGERQEVTGLIVSSKVNTSAAYVAEIRNLLHIWEKYGYNEVYKRFYPKYKADKGYIKKGEPLLENVLYGKLQYLKMVKGYKDSVYAALQARYDRLTSPINASSEQKYDYLRSFTLAEFEEIVGNQIRYSLSKNGNLYGRVNLNDNDIIVSITNAAKVQLVKNKIITDESMIASVKTSKSTIPANSRPGLYVVLTAKNGKSLFWMMTYYDPTVTDIDLSSVSVSELVDIWEQEGINAAIEAYENGILFKQDNKSFEKLKGGKQKFYRPSSF</sequence>
<dbReference type="HOGENOM" id="CLU_517472_0_0_10"/>
<dbReference type="Proteomes" id="UP000018901">
    <property type="component" value="Chromosome"/>
</dbReference>
<dbReference type="KEGG" id="bvs:BARVI_12110"/>
<reference evidence="10 11" key="1">
    <citation type="submission" date="2013-12" db="EMBL/GenBank/DDBJ databases">
        <authorList>
            <consortium name="DOE Joint Genome Institute"/>
            <person name="Eisen J."/>
            <person name="Huntemann M."/>
            <person name="Han J."/>
            <person name="Chen A."/>
            <person name="Kyrpides N."/>
            <person name="Mavromatis K."/>
            <person name="Markowitz V."/>
            <person name="Palaniappan K."/>
            <person name="Ivanova N."/>
            <person name="Schaumberg A."/>
            <person name="Pati A."/>
            <person name="Liolios K."/>
            <person name="Nordberg H.P."/>
            <person name="Cantor M.N."/>
            <person name="Hua S.X."/>
            <person name="Woyke T."/>
        </authorList>
    </citation>
    <scope>NUCLEOTIDE SEQUENCE [LARGE SCALE GENOMIC DNA]</scope>
    <source>
        <strain evidence="11">DSM 18177</strain>
    </source>
</reference>
<keyword evidence="3" id="KW-0548">Nucleotidyltransferase</keyword>
<keyword evidence="6 10" id="KW-0695">RNA-directed DNA polymerase</keyword>
<name>W0ERB2_9BACT</name>
<evidence type="ECO:0000256" key="7">
    <source>
        <dbReference type="ARBA" id="ARBA00034120"/>
    </source>
</evidence>
<keyword evidence="4" id="KW-0479">Metal-binding</keyword>
<dbReference type="PROSITE" id="PS50878">
    <property type="entry name" value="RT_POL"/>
    <property type="match status" value="1"/>
</dbReference>
<protein>
    <recommendedName>
        <fullName evidence="1">RNA-directed DNA polymerase</fullName>
        <ecNumber evidence="1">2.7.7.49</ecNumber>
    </recommendedName>
</protein>
<dbReference type="eggNOG" id="COG3344">
    <property type="taxonomic scope" value="Bacteria"/>
</dbReference>
<evidence type="ECO:0000256" key="4">
    <source>
        <dbReference type="ARBA" id="ARBA00022723"/>
    </source>
</evidence>
<proteinExistence type="inferred from homology"/>
<keyword evidence="11" id="KW-1185">Reference proteome</keyword>
<dbReference type="EMBL" id="CP007034">
    <property type="protein sequence ID" value="AHF13345.1"/>
    <property type="molecule type" value="Genomic_DNA"/>
</dbReference>
<dbReference type="PRINTS" id="PR00866">
    <property type="entry name" value="RNADNAPOLMS"/>
</dbReference>
<dbReference type="EC" id="2.7.7.49" evidence="1"/>
<evidence type="ECO:0000256" key="2">
    <source>
        <dbReference type="ARBA" id="ARBA00022679"/>
    </source>
</evidence>
<evidence type="ECO:0000256" key="8">
    <source>
        <dbReference type="ARBA" id="ARBA00048173"/>
    </source>
</evidence>
<dbReference type="RefSeq" id="WP_025279433.1">
    <property type="nucleotide sequence ID" value="NZ_CP007034.1"/>
</dbReference>
<dbReference type="GeneID" id="90530358"/>
<dbReference type="AlphaFoldDB" id="W0ERB2"/>
<evidence type="ECO:0000256" key="1">
    <source>
        <dbReference type="ARBA" id="ARBA00012493"/>
    </source>
</evidence>
<dbReference type="GO" id="GO:0046872">
    <property type="term" value="F:metal ion binding"/>
    <property type="evidence" value="ECO:0007669"/>
    <property type="project" value="UniProtKB-KW"/>
</dbReference>
<dbReference type="InterPro" id="IPR051083">
    <property type="entry name" value="GrpII_Intron_Splice-Mob/Def"/>
</dbReference>
<dbReference type="PATRIC" id="fig|880074.11.peg.2498"/>
<dbReference type="InterPro" id="IPR000123">
    <property type="entry name" value="Reverse_transcriptase_msDNA"/>
</dbReference>
<dbReference type="CDD" id="cd03487">
    <property type="entry name" value="RT_Bac_retron_II"/>
    <property type="match status" value="1"/>
</dbReference>
<evidence type="ECO:0000256" key="6">
    <source>
        <dbReference type="ARBA" id="ARBA00022918"/>
    </source>
</evidence>
<feature type="domain" description="Reverse transcriptase" evidence="9">
    <location>
        <begin position="1"/>
        <end position="268"/>
    </location>
</feature>
<organism evidence="10 11">
    <name type="scientific">Barnesiella viscericola DSM 18177</name>
    <dbReference type="NCBI Taxonomy" id="880074"/>
    <lineage>
        <taxon>Bacteria</taxon>
        <taxon>Pseudomonadati</taxon>
        <taxon>Bacteroidota</taxon>
        <taxon>Bacteroidia</taxon>
        <taxon>Bacteroidales</taxon>
        <taxon>Barnesiellaceae</taxon>
        <taxon>Barnesiella</taxon>
    </lineage>
</organism>
<accession>W0ERB2</accession>
<dbReference type="GO" id="GO:0003723">
    <property type="term" value="F:RNA binding"/>
    <property type="evidence" value="ECO:0007669"/>
    <property type="project" value="InterPro"/>
</dbReference>
<dbReference type="PANTHER" id="PTHR34047">
    <property type="entry name" value="NUCLEAR INTRON MATURASE 1, MITOCHONDRIAL-RELATED"/>
    <property type="match status" value="1"/>
</dbReference>
<evidence type="ECO:0000313" key="10">
    <source>
        <dbReference type="EMBL" id="AHF13345.1"/>
    </source>
</evidence>
<evidence type="ECO:0000256" key="5">
    <source>
        <dbReference type="ARBA" id="ARBA00022842"/>
    </source>
</evidence>
<keyword evidence="5" id="KW-0460">Magnesium</keyword>
<dbReference type="Pfam" id="PF00078">
    <property type="entry name" value="RVT_1"/>
    <property type="match status" value="1"/>
</dbReference>
<dbReference type="OrthoDB" id="9780724at2"/>
<dbReference type="STRING" id="880074.BARVI_12110"/>
<comment type="catalytic activity">
    <reaction evidence="8">
        <text>DNA(n) + a 2'-deoxyribonucleoside 5'-triphosphate = DNA(n+1) + diphosphate</text>
        <dbReference type="Rhea" id="RHEA:22508"/>
        <dbReference type="Rhea" id="RHEA-COMP:17339"/>
        <dbReference type="Rhea" id="RHEA-COMP:17340"/>
        <dbReference type="ChEBI" id="CHEBI:33019"/>
        <dbReference type="ChEBI" id="CHEBI:61560"/>
        <dbReference type="ChEBI" id="CHEBI:173112"/>
        <dbReference type="EC" id="2.7.7.49"/>
    </reaction>
</comment>
<evidence type="ECO:0000256" key="3">
    <source>
        <dbReference type="ARBA" id="ARBA00022695"/>
    </source>
</evidence>
<evidence type="ECO:0000259" key="9">
    <source>
        <dbReference type="PROSITE" id="PS50878"/>
    </source>
</evidence>
<gene>
    <name evidence="10" type="ORF">BARVI_12110</name>
</gene>
<evidence type="ECO:0000313" key="11">
    <source>
        <dbReference type="Proteomes" id="UP000018901"/>
    </source>
</evidence>